<dbReference type="EMBL" id="SMRT01000032">
    <property type="protein sequence ID" value="TDF90593.1"/>
    <property type="molecule type" value="Genomic_DNA"/>
</dbReference>
<evidence type="ECO:0000256" key="4">
    <source>
        <dbReference type="ARBA" id="ARBA00022692"/>
    </source>
</evidence>
<dbReference type="Gene3D" id="1.10.3720.10">
    <property type="entry name" value="MetI-like"/>
    <property type="match status" value="1"/>
</dbReference>
<feature type="transmembrane region" description="Helical" evidence="7">
    <location>
        <begin position="199"/>
        <end position="220"/>
    </location>
</feature>
<dbReference type="GO" id="GO:0055085">
    <property type="term" value="P:transmembrane transport"/>
    <property type="evidence" value="ECO:0007669"/>
    <property type="project" value="InterPro"/>
</dbReference>
<evidence type="ECO:0000256" key="5">
    <source>
        <dbReference type="ARBA" id="ARBA00022989"/>
    </source>
</evidence>
<feature type="transmembrane region" description="Helical" evidence="7">
    <location>
        <begin position="145"/>
        <end position="162"/>
    </location>
</feature>
<reference evidence="9 10" key="1">
    <citation type="submission" date="2019-03" db="EMBL/GenBank/DDBJ databases">
        <title>This is whole genome sequence of Paenibacillus sp MS74 strain.</title>
        <authorList>
            <person name="Trinh H.N."/>
        </authorList>
    </citation>
    <scope>NUCLEOTIDE SEQUENCE [LARGE SCALE GENOMIC DNA]</scope>
    <source>
        <strain evidence="9 10">MS74</strain>
    </source>
</reference>
<feature type="transmembrane region" description="Helical" evidence="7">
    <location>
        <begin position="112"/>
        <end position="133"/>
    </location>
</feature>
<name>A0A4R5K962_9BACL</name>
<dbReference type="PANTHER" id="PTHR43744:SF2">
    <property type="entry name" value="ARABINOOLIGOSACCHARIDES TRANSPORT SYSTEM PERMEASE PROTEIN ARAQ"/>
    <property type="match status" value="1"/>
</dbReference>
<evidence type="ECO:0000256" key="3">
    <source>
        <dbReference type="ARBA" id="ARBA00022475"/>
    </source>
</evidence>
<dbReference type="PANTHER" id="PTHR43744">
    <property type="entry name" value="ABC TRANSPORTER PERMEASE PROTEIN MG189-RELATED-RELATED"/>
    <property type="match status" value="1"/>
</dbReference>
<evidence type="ECO:0000256" key="7">
    <source>
        <dbReference type="RuleBase" id="RU363032"/>
    </source>
</evidence>
<dbReference type="CDD" id="cd06261">
    <property type="entry name" value="TM_PBP2"/>
    <property type="match status" value="1"/>
</dbReference>
<dbReference type="PROSITE" id="PS50928">
    <property type="entry name" value="ABC_TM1"/>
    <property type="match status" value="1"/>
</dbReference>
<dbReference type="InterPro" id="IPR035906">
    <property type="entry name" value="MetI-like_sf"/>
</dbReference>
<keyword evidence="2 7" id="KW-0813">Transport</keyword>
<sequence>MSAKLRRKLLTVAMIAFFLIVCFIVLFPLYYMFMASFKSSKELFRNGMDFRIIPSLMSLDNYKLLFTGKGSIYLYWYGNSLGITALHTAFSLFLSSLVGYGLGAYNFKGKNIIFMLVLFVMMVPLEILMLPLYKLIVKMGIINTYYGVILPFVVSPMAIFFFRQYVTGLSKDFMDAGRIDGCSEFGIFFRIMSPLMKPAYGAMGILLAMQSWNSFIWPLIVLRTNKMFTIPIGLASLMSPYGNNYDMLIAGAVLAIIPVIVLFLLNQKAFISGLSTGGVKG</sequence>
<keyword evidence="5 7" id="KW-1133">Transmembrane helix</keyword>
<accession>A0A4R5K962</accession>
<comment type="similarity">
    <text evidence="7">Belongs to the binding-protein-dependent transport system permease family.</text>
</comment>
<dbReference type="OrthoDB" id="9771544at2"/>
<keyword evidence="6 7" id="KW-0472">Membrane</keyword>
<feature type="transmembrane region" description="Helical" evidence="7">
    <location>
        <begin position="74"/>
        <end position="100"/>
    </location>
</feature>
<dbReference type="AlphaFoldDB" id="A0A4R5K962"/>
<gene>
    <name evidence="9" type="ORF">E1757_33795</name>
</gene>
<keyword evidence="3" id="KW-1003">Cell membrane</keyword>
<feature type="transmembrane region" description="Helical" evidence="7">
    <location>
        <begin position="12"/>
        <end position="33"/>
    </location>
</feature>
<feature type="transmembrane region" description="Helical" evidence="7">
    <location>
        <begin position="247"/>
        <end position="265"/>
    </location>
</feature>
<dbReference type="GO" id="GO:0005886">
    <property type="term" value="C:plasma membrane"/>
    <property type="evidence" value="ECO:0007669"/>
    <property type="project" value="UniProtKB-SubCell"/>
</dbReference>
<feature type="domain" description="ABC transmembrane type-1" evidence="8">
    <location>
        <begin position="77"/>
        <end position="266"/>
    </location>
</feature>
<evidence type="ECO:0000313" key="10">
    <source>
        <dbReference type="Proteomes" id="UP000295636"/>
    </source>
</evidence>
<organism evidence="9 10">
    <name type="scientific">Paenibacillus piri</name>
    <dbReference type="NCBI Taxonomy" id="2547395"/>
    <lineage>
        <taxon>Bacteria</taxon>
        <taxon>Bacillati</taxon>
        <taxon>Bacillota</taxon>
        <taxon>Bacilli</taxon>
        <taxon>Bacillales</taxon>
        <taxon>Paenibacillaceae</taxon>
        <taxon>Paenibacillus</taxon>
    </lineage>
</organism>
<dbReference type="Proteomes" id="UP000295636">
    <property type="component" value="Unassembled WGS sequence"/>
</dbReference>
<protein>
    <submittedName>
        <fullName evidence="9">Carbohydrate ABC transporter permease</fullName>
    </submittedName>
</protein>
<dbReference type="Pfam" id="PF00528">
    <property type="entry name" value="BPD_transp_1"/>
    <property type="match status" value="1"/>
</dbReference>
<evidence type="ECO:0000313" key="9">
    <source>
        <dbReference type="EMBL" id="TDF90593.1"/>
    </source>
</evidence>
<dbReference type="InterPro" id="IPR000515">
    <property type="entry name" value="MetI-like"/>
</dbReference>
<evidence type="ECO:0000256" key="2">
    <source>
        <dbReference type="ARBA" id="ARBA00022448"/>
    </source>
</evidence>
<keyword evidence="10" id="KW-1185">Reference proteome</keyword>
<dbReference type="RefSeq" id="WP_133236581.1">
    <property type="nucleotide sequence ID" value="NZ_SMRT01000032.1"/>
</dbReference>
<comment type="subcellular location">
    <subcellularLocation>
        <location evidence="1 7">Cell membrane</location>
        <topology evidence="1 7">Multi-pass membrane protein</topology>
    </subcellularLocation>
</comment>
<proteinExistence type="inferred from homology"/>
<keyword evidence="4 7" id="KW-0812">Transmembrane</keyword>
<comment type="caution">
    <text evidence="9">The sequence shown here is derived from an EMBL/GenBank/DDBJ whole genome shotgun (WGS) entry which is preliminary data.</text>
</comment>
<evidence type="ECO:0000256" key="6">
    <source>
        <dbReference type="ARBA" id="ARBA00023136"/>
    </source>
</evidence>
<dbReference type="SUPFAM" id="SSF161098">
    <property type="entry name" value="MetI-like"/>
    <property type="match status" value="1"/>
</dbReference>
<evidence type="ECO:0000256" key="1">
    <source>
        <dbReference type="ARBA" id="ARBA00004651"/>
    </source>
</evidence>
<evidence type="ECO:0000259" key="8">
    <source>
        <dbReference type="PROSITE" id="PS50928"/>
    </source>
</evidence>